<comment type="caution">
    <text evidence="1">The sequence shown here is derived from an EMBL/GenBank/DDBJ whole genome shotgun (WGS) entry which is preliminary data.</text>
</comment>
<dbReference type="AlphaFoldDB" id="A0A418Q2Y6"/>
<dbReference type="Proteomes" id="UP000285023">
    <property type="component" value="Unassembled WGS sequence"/>
</dbReference>
<gene>
    <name evidence="1" type="ORF">D3M59_04275</name>
</gene>
<organism evidence="1 2">
    <name type="scientific">Sphingomonas edaphi</name>
    <dbReference type="NCBI Taxonomy" id="2315689"/>
    <lineage>
        <taxon>Bacteria</taxon>
        <taxon>Pseudomonadati</taxon>
        <taxon>Pseudomonadota</taxon>
        <taxon>Alphaproteobacteria</taxon>
        <taxon>Sphingomonadales</taxon>
        <taxon>Sphingomonadaceae</taxon>
        <taxon>Sphingomonas</taxon>
    </lineage>
</organism>
<evidence type="ECO:0000313" key="2">
    <source>
        <dbReference type="Proteomes" id="UP000285023"/>
    </source>
</evidence>
<sequence length="206" mass="23287">MPVAKPPYFLSAASAKAILDAAEPAAPPSPELIESTRRWLQARVREAAERANTDRIVKADVERVARAYRRFQRVIHSLRNHDDPPPKIPTSSEGATAWDEWIDGFRVIPWERGPHESRDWQLIGALLALYEVTSGRQAAFTPNGPAMRFLDAAFDHIRPAAPRGKRSYFASPNPDALRHKLPRLRKIEMRSAAKRLARIFGRIDPE</sequence>
<accession>A0A418Q2Y6</accession>
<evidence type="ECO:0000313" key="1">
    <source>
        <dbReference type="EMBL" id="RIX32190.1"/>
    </source>
</evidence>
<keyword evidence="2" id="KW-1185">Reference proteome</keyword>
<dbReference type="EMBL" id="QXTF01000001">
    <property type="protein sequence ID" value="RIX32190.1"/>
    <property type="molecule type" value="Genomic_DNA"/>
</dbReference>
<reference evidence="1 2" key="1">
    <citation type="submission" date="2018-09" db="EMBL/GenBank/DDBJ databases">
        <title>Sphingomonas sp. DAC4.</title>
        <authorList>
            <person name="Seo T."/>
        </authorList>
    </citation>
    <scope>NUCLEOTIDE SEQUENCE [LARGE SCALE GENOMIC DNA]</scope>
    <source>
        <strain evidence="1 2">DAC4</strain>
    </source>
</reference>
<protein>
    <submittedName>
        <fullName evidence="1">Uncharacterized protein</fullName>
    </submittedName>
</protein>
<name>A0A418Q2Y6_9SPHN</name>
<proteinExistence type="predicted"/>
<dbReference type="RefSeq" id="WP_119531887.1">
    <property type="nucleotide sequence ID" value="NZ_QXTF01000001.1"/>
</dbReference>